<keyword evidence="5" id="KW-1185">Reference proteome</keyword>
<dbReference type="InterPro" id="IPR051043">
    <property type="entry name" value="Sulfatase_Mod_Factor_Kinase"/>
</dbReference>
<dbReference type="SUPFAM" id="SSF56436">
    <property type="entry name" value="C-type lectin-like"/>
    <property type="match status" value="1"/>
</dbReference>
<dbReference type="InterPro" id="IPR042095">
    <property type="entry name" value="SUMF_sf"/>
</dbReference>
<dbReference type="PROSITE" id="PS51257">
    <property type="entry name" value="PROKAR_LIPOPROTEIN"/>
    <property type="match status" value="1"/>
</dbReference>
<gene>
    <name evidence="4" type="ORF">H0A36_27355</name>
</gene>
<reference evidence="4 5" key="1">
    <citation type="submission" date="2020-07" db="EMBL/GenBank/DDBJ databases">
        <title>Endozoicomonas sp. nov., isolated from sediment.</title>
        <authorList>
            <person name="Gu T."/>
        </authorList>
    </citation>
    <scope>NUCLEOTIDE SEQUENCE [LARGE SCALE GENOMIC DNA]</scope>
    <source>
        <strain evidence="4 5">SM1973</strain>
    </source>
</reference>
<name>A0A853I8U5_9GAMM</name>
<feature type="domain" description="Sulfatase-modifying factor enzyme-like" evidence="3">
    <location>
        <begin position="42"/>
        <end position="292"/>
    </location>
</feature>
<keyword evidence="2" id="KW-0732">Signal</keyword>
<dbReference type="GO" id="GO:0120147">
    <property type="term" value="F:formylglycine-generating oxidase activity"/>
    <property type="evidence" value="ECO:0007669"/>
    <property type="project" value="TreeGrafter"/>
</dbReference>
<evidence type="ECO:0000256" key="1">
    <source>
        <dbReference type="SAM" id="MobiDB-lite"/>
    </source>
</evidence>
<dbReference type="InterPro" id="IPR016187">
    <property type="entry name" value="CTDL_fold"/>
</dbReference>
<dbReference type="Pfam" id="PF03781">
    <property type="entry name" value="FGE-sulfatase"/>
    <property type="match status" value="1"/>
</dbReference>
<feature type="signal peptide" evidence="2">
    <location>
        <begin position="1"/>
        <end position="19"/>
    </location>
</feature>
<accession>A0A853I8U5</accession>
<proteinExistence type="predicted"/>
<dbReference type="PANTHER" id="PTHR23150">
    <property type="entry name" value="SULFATASE MODIFYING FACTOR 1, 2"/>
    <property type="match status" value="1"/>
</dbReference>
<evidence type="ECO:0000259" key="3">
    <source>
        <dbReference type="Pfam" id="PF03781"/>
    </source>
</evidence>
<evidence type="ECO:0000256" key="2">
    <source>
        <dbReference type="SAM" id="SignalP"/>
    </source>
</evidence>
<feature type="chain" id="PRO_5032291023" evidence="2">
    <location>
        <begin position="20"/>
        <end position="300"/>
    </location>
</feature>
<evidence type="ECO:0000313" key="5">
    <source>
        <dbReference type="Proteomes" id="UP000569732"/>
    </source>
</evidence>
<dbReference type="PANTHER" id="PTHR23150:SF19">
    <property type="entry name" value="FORMYLGLYCINE-GENERATING ENZYME"/>
    <property type="match status" value="1"/>
</dbReference>
<dbReference type="Gene3D" id="3.90.1580.10">
    <property type="entry name" value="paralog of FGE (formylglycine-generating enzyme)"/>
    <property type="match status" value="1"/>
</dbReference>
<comment type="caution">
    <text evidence="4">The sequence shown here is derived from an EMBL/GenBank/DDBJ whole genome shotgun (WGS) entry which is preliminary data.</text>
</comment>
<dbReference type="Proteomes" id="UP000569732">
    <property type="component" value="Unassembled WGS sequence"/>
</dbReference>
<dbReference type="AlphaFoldDB" id="A0A853I8U5"/>
<protein>
    <submittedName>
        <fullName evidence="4">SUMF1/EgtB/PvdO family nonheme iron enzyme</fullName>
    </submittedName>
</protein>
<dbReference type="EMBL" id="JACCKB010000134">
    <property type="protein sequence ID" value="NYZ69733.1"/>
    <property type="molecule type" value="Genomic_DNA"/>
</dbReference>
<dbReference type="InterPro" id="IPR005532">
    <property type="entry name" value="SUMF_dom"/>
</dbReference>
<organism evidence="4 5">
    <name type="scientific">Spartinivicinus marinus</name>
    <dbReference type="NCBI Taxonomy" id="2994442"/>
    <lineage>
        <taxon>Bacteria</taxon>
        <taxon>Pseudomonadati</taxon>
        <taxon>Pseudomonadota</taxon>
        <taxon>Gammaproteobacteria</taxon>
        <taxon>Oceanospirillales</taxon>
        <taxon>Zooshikellaceae</taxon>
        <taxon>Spartinivicinus</taxon>
    </lineage>
</organism>
<feature type="region of interest" description="Disordered" evidence="1">
    <location>
        <begin position="235"/>
        <end position="284"/>
    </location>
</feature>
<evidence type="ECO:0000313" key="4">
    <source>
        <dbReference type="EMBL" id="NYZ69733.1"/>
    </source>
</evidence>
<dbReference type="RefSeq" id="WP_180571710.1">
    <property type="nucleotide sequence ID" value="NZ_JACCKB010000134.1"/>
</dbReference>
<sequence length="300" mass="34477">MLKQFTLLPWLSLTVVLSAGCNAESEDITQNEDVKKLIKHTLDNMVFVKGGSFMMGDFGLVENGKRYRITAYPDDDFVHKVTLDSFYMYKYEANNWEMKIFKKYNPIGWELPKFSKAHAEDYKPAHLLLWTEAKAYCDWLGKLTKLPFDLPTEAQWEYAARSRGQEHPFATATGQFDKTGKLNEPVVKGDDFDLNNRFLVNEHYPPNQLGLYNMMGSVGEWVKDYYAADYYEYSPEHNPQGPKEGDKHAWRSGMEGNSFKNDNIGRGSQGDYEKSLLNPSGPSRRSIGVRCVINYQDKLP</sequence>